<evidence type="ECO:0000313" key="1">
    <source>
        <dbReference type="EMBL" id="TBU79348.1"/>
    </source>
</evidence>
<dbReference type="GO" id="GO:0008168">
    <property type="term" value="F:methyltransferase activity"/>
    <property type="evidence" value="ECO:0007669"/>
    <property type="project" value="UniProtKB-KW"/>
</dbReference>
<proteinExistence type="predicted"/>
<keyword evidence="1" id="KW-0808">Transferase</keyword>
<comment type="caution">
    <text evidence="1">The sequence shown here is derived from an EMBL/GenBank/DDBJ whole genome shotgun (WGS) entry which is preliminary data.</text>
</comment>
<name>A0A4Q9QLN5_9GAMM</name>
<dbReference type="SUPFAM" id="SSF48150">
    <property type="entry name" value="DNA-glycosylase"/>
    <property type="match status" value="1"/>
</dbReference>
<dbReference type="GO" id="GO:0032259">
    <property type="term" value="P:methylation"/>
    <property type="evidence" value="ECO:0007669"/>
    <property type="project" value="UniProtKB-KW"/>
</dbReference>
<dbReference type="AlphaFoldDB" id="A0A4Q9QLN5"/>
<accession>A0A4Q9QLN5</accession>
<dbReference type="Gene3D" id="1.10.340.30">
    <property type="entry name" value="Hypothetical protein, domain 2"/>
    <property type="match status" value="1"/>
</dbReference>
<evidence type="ECO:0000313" key="2">
    <source>
        <dbReference type="Proteomes" id="UP000292302"/>
    </source>
</evidence>
<keyword evidence="1" id="KW-0489">Methyltransferase</keyword>
<organism evidence="1 2">
    <name type="scientific">Phytopseudomonas daroniae</name>
    <dbReference type="NCBI Taxonomy" id="2487519"/>
    <lineage>
        <taxon>Bacteria</taxon>
        <taxon>Pseudomonadati</taxon>
        <taxon>Pseudomonadota</taxon>
        <taxon>Gammaproteobacteria</taxon>
        <taxon>Pseudomonadales</taxon>
        <taxon>Pseudomonadaceae</taxon>
        <taxon>Phytopseudomonas</taxon>
    </lineage>
</organism>
<dbReference type="OrthoDB" id="3078554at2"/>
<dbReference type="RefSeq" id="WP_131180461.1">
    <property type="nucleotide sequence ID" value="NZ_QJUI01000010.1"/>
</dbReference>
<dbReference type="EMBL" id="QJUI01000010">
    <property type="protein sequence ID" value="TBU79348.1"/>
    <property type="molecule type" value="Genomic_DNA"/>
</dbReference>
<gene>
    <name evidence="1" type="ORF">DNK06_13135</name>
</gene>
<keyword evidence="2" id="KW-1185">Reference proteome</keyword>
<dbReference type="Proteomes" id="UP000292302">
    <property type="component" value="Unassembled WGS sequence"/>
</dbReference>
<reference evidence="1 2" key="1">
    <citation type="submission" date="2018-06" db="EMBL/GenBank/DDBJ databases">
        <title>Three novel Pseudomonas species isolated from symptomatic oak.</title>
        <authorList>
            <person name="Bueno-Gonzalez V."/>
            <person name="Brady C."/>
        </authorList>
    </citation>
    <scope>NUCLEOTIDE SEQUENCE [LARGE SCALE GENOMIC DNA]</scope>
    <source>
        <strain evidence="1 2">P9A</strain>
    </source>
</reference>
<dbReference type="InterPro" id="IPR011257">
    <property type="entry name" value="DNA_glycosylase"/>
</dbReference>
<protein>
    <submittedName>
        <fullName evidence="1">DNA methylase</fullName>
    </submittedName>
</protein>
<dbReference type="GO" id="GO:0006281">
    <property type="term" value="P:DNA repair"/>
    <property type="evidence" value="ECO:0007669"/>
    <property type="project" value="InterPro"/>
</dbReference>
<sequence>MAAKRVTAEQLGLDRGIARAHDAALFKWLIASFLFGKPIQQGIATEAYRVIVEQHQRDTPRKLGNCSKAELVHMLGQAHYVRYDNSTAERLVKLCRKLLDEYGGKLSNLREQSADRDEFEQRLRAFDGIGPKTVEIFMREAAPALY</sequence>